<dbReference type="Gene3D" id="1.20.1250.20">
    <property type="entry name" value="MFS general substrate transporter like domains"/>
    <property type="match status" value="1"/>
</dbReference>
<feature type="transmembrane region" description="Helical" evidence="1">
    <location>
        <begin position="287"/>
        <end position="309"/>
    </location>
</feature>
<feature type="transmembrane region" description="Helical" evidence="1">
    <location>
        <begin position="158"/>
        <end position="176"/>
    </location>
</feature>
<evidence type="ECO:0000313" key="3">
    <source>
        <dbReference type="Proteomes" id="UP001195624"/>
    </source>
</evidence>
<gene>
    <name evidence="2" type="ORF">J2125_000729</name>
</gene>
<feature type="transmembrane region" description="Helical" evidence="1">
    <location>
        <begin position="354"/>
        <end position="371"/>
    </location>
</feature>
<feature type="transmembrane region" description="Helical" evidence="1">
    <location>
        <begin position="73"/>
        <end position="93"/>
    </location>
</feature>
<feature type="transmembrane region" description="Helical" evidence="1">
    <location>
        <begin position="238"/>
        <end position="256"/>
    </location>
</feature>
<feature type="transmembrane region" description="Helical" evidence="1">
    <location>
        <begin position="99"/>
        <end position="116"/>
    </location>
</feature>
<dbReference type="PANTHER" id="PTHR23537">
    <property type="match status" value="1"/>
</dbReference>
<accession>A0ABS4P4G9</accession>
<evidence type="ECO:0000256" key="1">
    <source>
        <dbReference type="SAM" id="Phobius"/>
    </source>
</evidence>
<feature type="transmembrane region" description="Helical" evidence="1">
    <location>
        <begin position="263"/>
        <end position="281"/>
    </location>
</feature>
<dbReference type="InterPro" id="IPR036259">
    <property type="entry name" value="MFS_trans_sf"/>
</dbReference>
<keyword evidence="1" id="KW-0812">Transmembrane</keyword>
<feature type="transmembrane region" description="Helical" evidence="1">
    <location>
        <begin position="39"/>
        <end position="61"/>
    </location>
</feature>
<sequence length="375" mass="39576">MALRVALSAFLSLVVAMGIGRFAFTPQVPLMINEHQLSLTSAALVAAFNYLGYLCGSYDAMRASRRVEWRLQGGVWGAVALTLLSACIEGPWWHGVVRFLIGWASGWAMVLVAAWSNEQLLHHGRPGLSAAVFAGPGTGIFISGMLAVLLHALDVSAAYAWGAYGLLALILIALIARNLPRSGQLHRPESAPEPLVLTPRLKRLVLSYSLAGFGYILPATFLSQMAAARFPDSAFAQFVWPIFGGAAVIGIGLGIITRHYSSANTRLAITLWAQALGVFAADLLPGMGGLVIGAVLIGGGFLSVVQLSLQYGRELAPKHARYLAGLLTTGYAIGQLVGPMLSALSTLLTHRLEPALYVAGAGLVVAGLLVVRKGK</sequence>
<dbReference type="InterPro" id="IPR010645">
    <property type="entry name" value="MFS_4"/>
</dbReference>
<dbReference type="SUPFAM" id="SSF103473">
    <property type="entry name" value="MFS general substrate transporter"/>
    <property type="match status" value="1"/>
</dbReference>
<keyword evidence="1" id="KW-1133">Transmembrane helix</keyword>
<feature type="transmembrane region" description="Helical" evidence="1">
    <location>
        <begin position="205"/>
        <end position="226"/>
    </location>
</feature>
<evidence type="ECO:0000313" key="2">
    <source>
        <dbReference type="EMBL" id="MBP2167537.1"/>
    </source>
</evidence>
<feature type="transmembrane region" description="Helical" evidence="1">
    <location>
        <begin position="321"/>
        <end position="342"/>
    </location>
</feature>
<dbReference type="PANTHER" id="PTHR23537:SF1">
    <property type="entry name" value="SUGAR TRANSPORTER"/>
    <property type="match status" value="1"/>
</dbReference>
<dbReference type="EMBL" id="JAGGMQ010000001">
    <property type="protein sequence ID" value="MBP2167537.1"/>
    <property type="molecule type" value="Genomic_DNA"/>
</dbReference>
<dbReference type="Proteomes" id="UP001195624">
    <property type="component" value="Unassembled WGS sequence"/>
</dbReference>
<comment type="caution">
    <text evidence="2">The sequence shown here is derived from an EMBL/GenBank/DDBJ whole genome shotgun (WGS) entry which is preliminary data.</text>
</comment>
<feature type="transmembrane region" description="Helical" evidence="1">
    <location>
        <begin position="128"/>
        <end position="152"/>
    </location>
</feature>
<keyword evidence="1" id="KW-0472">Membrane</keyword>
<dbReference type="Pfam" id="PF06779">
    <property type="entry name" value="MFS_4"/>
    <property type="match status" value="1"/>
</dbReference>
<keyword evidence="3" id="KW-1185">Reference proteome</keyword>
<dbReference type="RefSeq" id="WP_017799419.1">
    <property type="nucleotide sequence ID" value="NZ_JAGGMQ010000001.1"/>
</dbReference>
<proteinExistence type="predicted"/>
<organism evidence="2 3">
    <name type="scientific">Winslowiella toletana</name>
    <dbReference type="NCBI Taxonomy" id="92490"/>
    <lineage>
        <taxon>Bacteria</taxon>
        <taxon>Pseudomonadati</taxon>
        <taxon>Pseudomonadota</taxon>
        <taxon>Gammaproteobacteria</taxon>
        <taxon>Enterobacterales</taxon>
        <taxon>Erwiniaceae</taxon>
        <taxon>Winslowiella</taxon>
    </lineage>
</organism>
<name>A0ABS4P4G9_9GAMM</name>
<protein>
    <submittedName>
        <fullName evidence="2">MFS family permease</fullName>
    </submittedName>
</protein>
<reference evidence="3" key="1">
    <citation type="submission" date="2023-07" db="EMBL/GenBank/DDBJ databases">
        <title>Genome mining of underrepresented organisms for secondary metabolites.</title>
        <authorList>
            <person name="D'Agostino P.M."/>
        </authorList>
    </citation>
    <scope>NUCLEOTIDE SEQUENCE [LARGE SCALE GENOMIC DNA]</scope>
    <source>
        <strain evidence="3">WS4403</strain>
    </source>
</reference>